<evidence type="ECO:0000313" key="8">
    <source>
        <dbReference type="Proteomes" id="UP000306102"/>
    </source>
</evidence>
<dbReference type="PANTHER" id="PTHR31744">
    <property type="entry name" value="PROTEIN CUP-SHAPED COTYLEDON 2-RELATED"/>
    <property type="match status" value="1"/>
</dbReference>
<dbReference type="GO" id="GO:0006355">
    <property type="term" value="P:regulation of DNA-templated transcription"/>
    <property type="evidence" value="ECO:0007669"/>
    <property type="project" value="InterPro"/>
</dbReference>
<dbReference type="Gene3D" id="2.170.150.80">
    <property type="entry name" value="NAC domain"/>
    <property type="match status" value="1"/>
</dbReference>
<proteinExistence type="predicted"/>
<name>A0A4S4DVH9_CAMSN</name>
<evidence type="ECO:0000313" key="7">
    <source>
        <dbReference type="EMBL" id="THG07330.1"/>
    </source>
</evidence>
<dbReference type="Proteomes" id="UP000306102">
    <property type="component" value="Unassembled WGS sequence"/>
</dbReference>
<feature type="domain" description="NAC" evidence="6">
    <location>
        <begin position="27"/>
        <end position="174"/>
    </location>
</feature>
<evidence type="ECO:0000256" key="3">
    <source>
        <dbReference type="ARBA" id="ARBA00023125"/>
    </source>
</evidence>
<dbReference type="PROSITE" id="PS51005">
    <property type="entry name" value="NAC"/>
    <property type="match status" value="1"/>
</dbReference>
<accession>A0A4S4DVH9</accession>
<keyword evidence="3" id="KW-0238">DNA-binding</keyword>
<dbReference type="AlphaFoldDB" id="A0A4S4DVH9"/>
<protein>
    <recommendedName>
        <fullName evidence="6">NAC domain-containing protein</fullName>
    </recommendedName>
</protein>
<keyword evidence="2" id="KW-0805">Transcription regulation</keyword>
<evidence type="ECO:0000256" key="5">
    <source>
        <dbReference type="ARBA" id="ARBA00023242"/>
    </source>
</evidence>
<keyword evidence="5" id="KW-0539">Nucleus</keyword>
<sequence>MIFSNSMKIKKLEKPTKVTGWQNQPWVSKDFVVFKRVVFLQFNFIASFSQGSSFWNFIRTKLSHDMARMEPEGSIWKALFGKEECYFFTPRDRKYPNGVRPNRMAASGYWKATGTNKQIRSSCGARIIGVKKALVFYRGRPPRGIKTDWNMQEYKLPEATMLTSNQKGCIRWWWWGGGGGHSGDGGGEGDGSGDSAVPLVRFPPFYSSINGHKRKQPTEGTQYENFIQPKKVTDRDDQWSDNRTESNLCITNQSEGNNFNTNQWNSIIQYQEFNHLDFAEGDLGRDLELELELELEMEMEIERENRSPFPDCKGEDFNQALEVECDVSQSINCGIIVIRGDLQVGGIVRFGSAFHEEIKEGK</sequence>
<dbReference type="GO" id="GO:0005634">
    <property type="term" value="C:nucleus"/>
    <property type="evidence" value="ECO:0007669"/>
    <property type="project" value="UniProtKB-SubCell"/>
</dbReference>
<dbReference type="InterPro" id="IPR003441">
    <property type="entry name" value="NAC-dom"/>
</dbReference>
<reference evidence="7 8" key="1">
    <citation type="journal article" date="2018" name="Proc. Natl. Acad. Sci. U.S.A.">
        <title>Draft genome sequence of Camellia sinensis var. sinensis provides insights into the evolution of the tea genome and tea quality.</title>
        <authorList>
            <person name="Wei C."/>
            <person name="Yang H."/>
            <person name="Wang S."/>
            <person name="Zhao J."/>
            <person name="Liu C."/>
            <person name="Gao L."/>
            <person name="Xia E."/>
            <person name="Lu Y."/>
            <person name="Tai Y."/>
            <person name="She G."/>
            <person name="Sun J."/>
            <person name="Cao H."/>
            <person name="Tong W."/>
            <person name="Gao Q."/>
            <person name="Li Y."/>
            <person name="Deng W."/>
            <person name="Jiang X."/>
            <person name="Wang W."/>
            <person name="Chen Q."/>
            <person name="Zhang S."/>
            <person name="Li H."/>
            <person name="Wu J."/>
            <person name="Wang P."/>
            <person name="Li P."/>
            <person name="Shi C."/>
            <person name="Zheng F."/>
            <person name="Jian J."/>
            <person name="Huang B."/>
            <person name="Shan D."/>
            <person name="Shi M."/>
            <person name="Fang C."/>
            <person name="Yue Y."/>
            <person name="Li F."/>
            <person name="Li D."/>
            <person name="Wei S."/>
            <person name="Han B."/>
            <person name="Jiang C."/>
            <person name="Yin Y."/>
            <person name="Xia T."/>
            <person name="Zhang Z."/>
            <person name="Bennetzen J.L."/>
            <person name="Zhao S."/>
            <person name="Wan X."/>
        </authorList>
    </citation>
    <scope>NUCLEOTIDE SEQUENCE [LARGE SCALE GENOMIC DNA]</scope>
    <source>
        <strain evidence="8">cv. Shuchazao</strain>
        <tissue evidence="7">Leaf</tissue>
    </source>
</reference>
<keyword evidence="8" id="KW-1185">Reference proteome</keyword>
<evidence type="ECO:0000256" key="4">
    <source>
        <dbReference type="ARBA" id="ARBA00023163"/>
    </source>
</evidence>
<dbReference type="PANTHER" id="PTHR31744:SF233">
    <property type="entry name" value="NAC DOMAIN-CONTAINING PROTEIN 72-LIKE"/>
    <property type="match status" value="1"/>
</dbReference>
<dbReference type="InterPro" id="IPR036093">
    <property type="entry name" value="NAC_dom_sf"/>
</dbReference>
<evidence type="ECO:0000256" key="2">
    <source>
        <dbReference type="ARBA" id="ARBA00023015"/>
    </source>
</evidence>
<dbReference type="Pfam" id="PF02365">
    <property type="entry name" value="NAM"/>
    <property type="match status" value="1"/>
</dbReference>
<gene>
    <name evidence="7" type="ORF">TEA_006686</name>
</gene>
<keyword evidence="4" id="KW-0804">Transcription</keyword>
<dbReference type="SUPFAM" id="SSF101941">
    <property type="entry name" value="NAC domain"/>
    <property type="match status" value="1"/>
</dbReference>
<dbReference type="GO" id="GO:0003677">
    <property type="term" value="F:DNA binding"/>
    <property type="evidence" value="ECO:0007669"/>
    <property type="project" value="UniProtKB-KW"/>
</dbReference>
<organism evidence="7 8">
    <name type="scientific">Camellia sinensis var. sinensis</name>
    <name type="common">China tea</name>
    <dbReference type="NCBI Taxonomy" id="542762"/>
    <lineage>
        <taxon>Eukaryota</taxon>
        <taxon>Viridiplantae</taxon>
        <taxon>Streptophyta</taxon>
        <taxon>Embryophyta</taxon>
        <taxon>Tracheophyta</taxon>
        <taxon>Spermatophyta</taxon>
        <taxon>Magnoliopsida</taxon>
        <taxon>eudicotyledons</taxon>
        <taxon>Gunneridae</taxon>
        <taxon>Pentapetalae</taxon>
        <taxon>asterids</taxon>
        <taxon>Ericales</taxon>
        <taxon>Theaceae</taxon>
        <taxon>Camellia</taxon>
    </lineage>
</organism>
<comment type="caution">
    <text evidence="7">The sequence shown here is derived from an EMBL/GenBank/DDBJ whole genome shotgun (WGS) entry which is preliminary data.</text>
</comment>
<dbReference type="EMBL" id="SDRB02010122">
    <property type="protein sequence ID" value="THG07330.1"/>
    <property type="molecule type" value="Genomic_DNA"/>
</dbReference>
<evidence type="ECO:0000256" key="1">
    <source>
        <dbReference type="ARBA" id="ARBA00004123"/>
    </source>
</evidence>
<comment type="subcellular location">
    <subcellularLocation>
        <location evidence="1">Nucleus</location>
    </subcellularLocation>
</comment>
<evidence type="ECO:0000259" key="6">
    <source>
        <dbReference type="PROSITE" id="PS51005"/>
    </source>
</evidence>